<protein>
    <submittedName>
        <fullName evidence="2">Uncharacterized protein</fullName>
    </submittedName>
</protein>
<keyword evidence="1" id="KW-1133">Transmembrane helix</keyword>
<dbReference type="HOGENOM" id="CLU_3124071_0_0_6"/>
<organism evidence="2 3">
    <name type="scientific">Aliivibrio wodanis</name>
    <dbReference type="NCBI Taxonomy" id="80852"/>
    <lineage>
        <taxon>Bacteria</taxon>
        <taxon>Pseudomonadati</taxon>
        <taxon>Pseudomonadota</taxon>
        <taxon>Gammaproteobacteria</taxon>
        <taxon>Vibrionales</taxon>
        <taxon>Vibrionaceae</taxon>
        <taxon>Aliivibrio</taxon>
    </lineage>
</organism>
<feature type="transmembrane region" description="Helical" evidence="1">
    <location>
        <begin position="30"/>
        <end position="48"/>
    </location>
</feature>
<evidence type="ECO:0000313" key="3">
    <source>
        <dbReference type="Proteomes" id="UP000032427"/>
    </source>
</evidence>
<keyword evidence="1" id="KW-0472">Membrane</keyword>
<evidence type="ECO:0000313" key="2">
    <source>
        <dbReference type="EMBL" id="CED71360.1"/>
    </source>
</evidence>
<keyword evidence="3" id="KW-1185">Reference proteome</keyword>
<dbReference type="PATRIC" id="fig|80852.17.peg.1311"/>
<dbReference type="AlphaFoldDB" id="A0A090ISP9"/>
<dbReference type="STRING" id="80852.AWOD_I_1276"/>
<reference evidence="3" key="1">
    <citation type="submission" date="2014-09" db="EMBL/GenBank/DDBJ databases">
        <authorList>
            <person name="Hjerde E."/>
        </authorList>
    </citation>
    <scope>NUCLEOTIDE SEQUENCE [LARGE SCALE GENOMIC DNA]</scope>
    <source>
        <strain evidence="3">06/09/139</strain>
    </source>
</reference>
<evidence type="ECO:0000256" key="1">
    <source>
        <dbReference type="SAM" id="Phobius"/>
    </source>
</evidence>
<dbReference type="EMBL" id="LN554846">
    <property type="protein sequence ID" value="CED71360.1"/>
    <property type="molecule type" value="Genomic_DNA"/>
</dbReference>
<dbReference type="KEGG" id="awd:AWOD_I_1276"/>
<dbReference type="Proteomes" id="UP000032427">
    <property type="component" value="Chromosome 1"/>
</dbReference>
<proteinExistence type="predicted"/>
<sequence>MQNNYIKELAIKSYQEEITREYINSRKRTFHYPSFFSGLIAAVFLVGFF</sequence>
<name>A0A090ISP9_9GAMM</name>
<keyword evidence="1" id="KW-0812">Transmembrane</keyword>
<gene>
    <name evidence="2" type="ORF">AWOD_I_1276</name>
</gene>
<accession>A0A090ISP9</accession>